<evidence type="ECO:0000256" key="1">
    <source>
        <dbReference type="ARBA" id="ARBA00011738"/>
    </source>
</evidence>
<keyword evidence="3 8" id="KW-0540">Nuclease</keyword>
<dbReference type="Proteomes" id="UP000324354">
    <property type="component" value="Chromosome"/>
</dbReference>
<feature type="binding site" evidence="8">
    <location>
        <position position="264"/>
    </location>
    <ligand>
        <name>Zn(2+)</name>
        <dbReference type="ChEBI" id="CHEBI:29105"/>
        <label>2</label>
        <note>catalytic</note>
    </ligand>
</feature>
<comment type="catalytic activity">
    <reaction evidence="8">
        <text>Endonucleolytic cleavage of RNA, removing extra 3' nucleotides from tRNA precursor, generating 3' termini of tRNAs. A 3'-hydroxy group is left at the tRNA terminus and a 5'-phosphoryl group is left at the trailer molecule.</text>
        <dbReference type="EC" id="3.1.26.11"/>
    </reaction>
</comment>
<accession>A0A5C0XW02</accession>
<keyword evidence="7 8" id="KW-0862">Zinc</keyword>
<feature type="binding site" evidence="8">
    <location>
        <position position="63"/>
    </location>
    <ligand>
        <name>Zn(2+)</name>
        <dbReference type="ChEBI" id="CHEBI:29105"/>
        <label>1</label>
        <note>catalytic</note>
    </ligand>
</feature>
<proteinExistence type="inferred from homology"/>
<comment type="subunit">
    <text evidence="1 8">Homodimer.</text>
</comment>
<keyword evidence="5 8" id="KW-0255">Endonuclease</keyword>
<evidence type="ECO:0000256" key="7">
    <source>
        <dbReference type="ARBA" id="ARBA00022833"/>
    </source>
</evidence>
<dbReference type="KEGG" id="pfu:PF1345"/>
<evidence type="ECO:0000256" key="3">
    <source>
        <dbReference type="ARBA" id="ARBA00022722"/>
    </source>
</evidence>
<dbReference type="HAMAP" id="MF_01818">
    <property type="entry name" value="RNase_Z_BN"/>
    <property type="match status" value="1"/>
</dbReference>
<dbReference type="PANTHER" id="PTHR46018">
    <property type="entry name" value="ZINC PHOSPHODIESTERASE ELAC PROTEIN 1"/>
    <property type="match status" value="1"/>
</dbReference>
<sequence length="307" mass="35127">MIEVIFLGTGGIKPTPERNVPSIAIRIGSEIVLFDVGEGTLRQMEIAGLNPMRIKRIFITHFHGDHYLGLAAIIQTMNLWDRRETLHIYGPENSGEFISNFLKSGYFAPGFDVVVHEITGKARLQFENYEIWTFEVSHGIPALGYVFKEKDRRGNFDLEKIKSLGLTPGPWMKELEKRKIIKIGERVIRLSEVTGPKKRGAKVVYTGDTEPIDDIVEFSKRADLLIHEATYISSEHRKDSYHTTIEEAYEMFKSSKARHLALFHRAPRYSYQEYAVAAKELCPEAYVPRDFDRVFVGGMGNVIFKVR</sequence>
<evidence type="ECO:0000256" key="8">
    <source>
        <dbReference type="HAMAP-Rule" id="MF_01818"/>
    </source>
</evidence>
<dbReference type="GeneID" id="13301940"/>
<dbReference type="Pfam" id="PF00753">
    <property type="entry name" value="Lactamase_B"/>
    <property type="match status" value="1"/>
</dbReference>
<evidence type="ECO:0000259" key="9">
    <source>
        <dbReference type="SMART" id="SM00849"/>
    </source>
</evidence>
<dbReference type="PANTHER" id="PTHR46018:SF2">
    <property type="entry name" value="ZINC PHOSPHODIESTERASE ELAC PROTEIN 1"/>
    <property type="match status" value="1"/>
</dbReference>
<dbReference type="SMART" id="SM00849">
    <property type="entry name" value="Lactamase_B"/>
    <property type="match status" value="1"/>
</dbReference>
<evidence type="ECO:0000256" key="5">
    <source>
        <dbReference type="ARBA" id="ARBA00022759"/>
    </source>
</evidence>
<evidence type="ECO:0000256" key="2">
    <source>
        <dbReference type="ARBA" id="ARBA00022694"/>
    </source>
</evidence>
<dbReference type="EC" id="3.1.26.11" evidence="8"/>
<dbReference type="SUPFAM" id="SSF56281">
    <property type="entry name" value="Metallo-hydrolase/oxidoreductase"/>
    <property type="match status" value="1"/>
</dbReference>
<keyword evidence="6 8" id="KW-0378">Hydrolase</keyword>
<evidence type="ECO:0000256" key="6">
    <source>
        <dbReference type="ARBA" id="ARBA00022801"/>
    </source>
</evidence>
<protein>
    <recommendedName>
        <fullName evidence="8">Ribonuclease Z</fullName>
        <shortName evidence="8">RNase Z</shortName>
        <ecNumber evidence="8">3.1.26.11</ecNumber>
    </recommendedName>
    <alternativeName>
        <fullName evidence="8">tRNA 3 endonuclease</fullName>
    </alternativeName>
    <alternativeName>
        <fullName evidence="8">tRNase Z</fullName>
    </alternativeName>
</protein>
<dbReference type="Pfam" id="PF12706">
    <property type="entry name" value="Lactamase_B_2"/>
    <property type="match status" value="1"/>
</dbReference>
<dbReference type="GO" id="GO:0042781">
    <property type="term" value="F:3'-tRNA processing endoribonuclease activity"/>
    <property type="evidence" value="ECO:0007669"/>
    <property type="project" value="UniProtKB-UniRule"/>
</dbReference>
<dbReference type="SMR" id="A0A5C0XW02"/>
<dbReference type="InterPro" id="IPR001279">
    <property type="entry name" value="Metallo-B-lactamas"/>
</dbReference>
<keyword evidence="2 8" id="KW-0819">tRNA processing</keyword>
<keyword evidence="4 8" id="KW-0479">Metal-binding</keyword>
<dbReference type="AlphaFoldDB" id="A0A5C0XW02"/>
<dbReference type="GeneID" id="41713148"/>
<comment type="function">
    <text evidence="8">Zinc phosphodiesterase, which displays some tRNA 3'-processing endonuclease activity. Probably involved in tRNA maturation, by removing a 3'-trailer from precursor tRNA.</text>
</comment>
<dbReference type="Gene3D" id="3.60.15.10">
    <property type="entry name" value="Ribonuclease Z/Hydroxyacylglutathione hydrolase-like"/>
    <property type="match status" value="1"/>
</dbReference>
<gene>
    <name evidence="8" type="primary">rnz</name>
    <name evidence="10" type="ORF">PFDSM3638_06705</name>
</gene>
<dbReference type="GO" id="GO:0008270">
    <property type="term" value="F:zinc ion binding"/>
    <property type="evidence" value="ECO:0007669"/>
    <property type="project" value="UniProtKB-UniRule"/>
</dbReference>
<evidence type="ECO:0000256" key="4">
    <source>
        <dbReference type="ARBA" id="ARBA00022723"/>
    </source>
</evidence>
<evidence type="ECO:0000313" key="11">
    <source>
        <dbReference type="Proteomes" id="UP000324354"/>
    </source>
</evidence>
<feature type="domain" description="Metallo-beta-lactamase" evidence="9">
    <location>
        <begin position="19"/>
        <end position="236"/>
    </location>
</feature>
<evidence type="ECO:0000313" key="10">
    <source>
        <dbReference type="EMBL" id="QEK78980.1"/>
    </source>
</evidence>
<dbReference type="RefSeq" id="WP_011012491.1">
    <property type="nucleotide sequence ID" value="NC_003413.1"/>
</dbReference>
<dbReference type="InterPro" id="IPR036866">
    <property type="entry name" value="RibonucZ/Hydroxyglut_hydro"/>
</dbReference>
<dbReference type="EMBL" id="CP023154">
    <property type="protein sequence ID" value="QEK78980.1"/>
    <property type="molecule type" value="Genomic_DNA"/>
</dbReference>
<comment type="cofactor">
    <cofactor evidence="8">
        <name>Zn(2+)</name>
        <dbReference type="ChEBI" id="CHEBI:29105"/>
    </cofactor>
    <text evidence="8">Binds 2 Zn(2+) ions.</text>
</comment>
<dbReference type="InterPro" id="IPR013471">
    <property type="entry name" value="RNase_Z/BN"/>
</dbReference>
<feature type="binding site" evidence="8">
    <location>
        <position position="208"/>
    </location>
    <ligand>
        <name>Zn(2+)</name>
        <dbReference type="ChEBI" id="CHEBI:29105"/>
        <label>1</label>
        <note>catalytic</note>
    </ligand>
</feature>
<feature type="binding site" evidence="8">
    <location>
        <position position="138"/>
    </location>
    <ligand>
        <name>Zn(2+)</name>
        <dbReference type="ChEBI" id="CHEBI:29105"/>
        <label>1</label>
        <note>catalytic</note>
    </ligand>
</feature>
<feature type="binding site" evidence="8">
    <location>
        <position position="208"/>
    </location>
    <ligand>
        <name>Zn(2+)</name>
        <dbReference type="ChEBI" id="CHEBI:29105"/>
        <label>2</label>
        <note>catalytic</note>
    </ligand>
</feature>
<organism evidence="10 11">
    <name type="scientific">Pyrococcus furiosus (strain ATCC 43587 / DSM 3638 / JCM 8422 / Vc1)</name>
    <dbReference type="NCBI Taxonomy" id="186497"/>
    <lineage>
        <taxon>Archaea</taxon>
        <taxon>Methanobacteriati</taxon>
        <taxon>Methanobacteriota</taxon>
        <taxon>Thermococci</taxon>
        <taxon>Thermococcales</taxon>
        <taxon>Thermococcaceae</taxon>
        <taxon>Pyrococcus</taxon>
    </lineage>
</organism>
<comment type="similarity">
    <text evidence="8">Belongs to the RNase Z family.</text>
</comment>
<dbReference type="NCBIfam" id="TIGR02651">
    <property type="entry name" value="RNase_Z"/>
    <property type="match status" value="1"/>
</dbReference>
<feature type="binding site" evidence="8">
    <location>
        <position position="66"/>
    </location>
    <ligand>
        <name>Zn(2+)</name>
        <dbReference type="ChEBI" id="CHEBI:29105"/>
        <label>2</label>
        <note>catalytic</note>
    </ligand>
</feature>
<feature type="binding site" evidence="8">
    <location>
        <position position="65"/>
    </location>
    <ligand>
        <name>Zn(2+)</name>
        <dbReference type="ChEBI" id="CHEBI:29105"/>
        <label>2</label>
        <note>catalytic</note>
    </ligand>
</feature>
<dbReference type="CDD" id="cd07717">
    <property type="entry name" value="RNaseZ_ZiPD-like_MBL-fold"/>
    <property type="match status" value="1"/>
</dbReference>
<feature type="active site" description="Proton acceptor" evidence="8">
    <location>
        <position position="65"/>
    </location>
</feature>
<feature type="binding site" evidence="8">
    <location>
        <position position="61"/>
    </location>
    <ligand>
        <name>Zn(2+)</name>
        <dbReference type="ChEBI" id="CHEBI:29105"/>
        <label>1</label>
        <note>catalytic</note>
    </ligand>
</feature>
<dbReference type="NCBIfam" id="NF000801">
    <property type="entry name" value="PRK00055.1-3"/>
    <property type="match status" value="1"/>
</dbReference>
<name>A0A5C0XW02_PYRFU</name>
<reference evidence="10 11" key="1">
    <citation type="submission" date="2017-08" db="EMBL/GenBank/DDBJ databases">
        <title>Resequencing and Reannotation of the genome of Pyrococcus furiosus type strain DSM3638.</title>
        <authorList>
            <person name="Reichelt R.M."/>
            <person name="Bunk B."/>
        </authorList>
    </citation>
    <scope>NUCLEOTIDE SEQUENCE [LARGE SCALE GENOMIC DNA]</scope>
    <source>
        <strain evidence="10 11">DSM 3638</strain>
    </source>
</reference>
<dbReference type="OrthoDB" id="85118at2157"/>